<dbReference type="GO" id="GO:0008691">
    <property type="term" value="F:3-hydroxybutyryl-CoA dehydrogenase activity"/>
    <property type="evidence" value="ECO:0007669"/>
    <property type="project" value="TreeGrafter"/>
</dbReference>
<reference evidence="5 6" key="1">
    <citation type="journal article" date="2018" name="ISME J.">
        <title>A methanotrophic archaeon couples anaerobic oxidation of methane to Fe(III) reduction.</title>
        <authorList>
            <person name="Cai C."/>
            <person name="Leu A.O."/>
            <person name="Xie G.J."/>
            <person name="Guo J."/>
            <person name="Feng Y."/>
            <person name="Zhao J.X."/>
            <person name="Tyson G.W."/>
            <person name="Yuan Z."/>
            <person name="Hu S."/>
        </authorList>
    </citation>
    <scope>NUCLEOTIDE SEQUENCE [LARGE SCALE GENOMIC DNA]</scope>
    <source>
        <strain evidence="5">FeB_12</strain>
    </source>
</reference>
<dbReference type="InterPro" id="IPR006176">
    <property type="entry name" value="3-OHacyl-CoA_DH_NAD-bd"/>
</dbReference>
<organism evidence="5 6">
    <name type="scientific">candidate division GN15 bacterium</name>
    <dbReference type="NCBI Taxonomy" id="2072418"/>
    <lineage>
        <taxon>Bacteria</taxon>
        <taxon>candidate division GN15</taxon>
    </lineage>
</organism>
<dbReference type="GO" id="GO:0070403">
    <property type="term" value="F:NAD+ binding"/>
    <property type="evidence" value="ECO:0007669"/>
    <property type="project" value="InterPro"/>
</dbReference>
<accession>A0A855X6X2</accession>
<dbReference type="FunFam" id="3.40.50.720:FF:000009">
    <property type="entry name" value="Fatty oxidation complex, alpha subunit"/>
    <property type="match status" value="1"/>
</dbReference>
<dbReference type="Gene3D" id="1.10.1040.10">
    <property type="entry name" value="N-(1-d-carboxylethyl)-l-norvaline Dehydrogenase, domain 2"/>
    <property type="match status" value="1"/>
</dbReference>
<evidence type="ECO:0000313" key="6">
    <source>
        <dbReference type="Proteomes" id="UP000250918"/>
    </source>
</evidence>
<dbReference type="EMBL" id="PQAP01000007">
    <property type="protein sequence ID" value="PWB75850.1"/>
    <property type="molecule type" value="Genomic_DNA"/>
</dbReference>
<dbReference type="Gene3D" id="3.40.50.720">
    <property type="entry name" value="NAD(P)-binding Rossmann-like Domain"/>
    <property type="match status" value="1"/>
</dbReference>
<evidence type="ECO:0000256" key="2">
    <source>
        <dbReference type="PIRSR" id="PIRSR000105-1"/>
    </source>
</evidence>
<dbReference type="PIRSF" id="PIRSF000105">
    <property type="entry name" value="HCDH"/>
    <property type="match status" value="1"/>
</dbReference>
<dbReference type="AlphaFoldDB" id="A0A855X6X2"/>
<evidence type="ECO:0000259" key="3">
    <source>
        <dbReference type="Pfam" id="PF00725"/>
    </source>
</evidence>
<gene>
    <name evidence="5" type="ORF">C3F09_01690</name>
</gene>
<dbReference type="Pfam" id="PF00725">
    <property type="entry name" value="3HCDH"/>
    <property type="match status" value="1"/>
</dbReference>
<dbReference type="Proteomes" id="UP000250918">
    <property type="component" value="Unassembled WGS sequence"/>
</dbReference>
<proteinExistence type="predicted"/>
<dbReference type="InterPro" id="IPR036291">
    <property type="entry name" value="NAD(P)-bd_dom_sf"/>
</dbReference>
<comment type="caution">
    <text evidence="5">The sequence shown here is derived from an EMBL/GenBank/DDBJ whole genome shotgun (WGS) entry which is preliminary data.</text>
</comment>
<dbReference type="GO" id="GO:0006635">
    <property type="term" value="P:fatty acid beta-oxidation"/>
    <property type="evidence" value="ECO:0007669"/>
    <property type="project" value="TreeGrafter"/>
</dbReference>
<dbReference type="Pfam" id="PF02737">
    <property type="entry name" value="3HCDH_N"/>
    <property type="match status" value="1"/>
</dbReference>
<feature type="site" description="Important for catalytic activity" evidence="2">
    <location>
        <position position="140"/>
    </location>
</feature>
<dbReference type="InterPro" id="IPR013328">
    <property type="entry name" value="6PGD_dom2"/>
</dbReference>
<dbReference type="InterPro" id="IPR008927">
    <property type="entry name" value="6-PGluconate_DH-like_C_sf"/>
</dbReference>
<feature type="domain" description="3-hydroxyacyl-CoA dehydrogenase C-terminal" evidence="3">
    <location>
        <begin position="186"/>
        <end position="282"/>
    </location>
</feature>
<sequence length="303" mass="33203">MAKAKIVIVGAGVMGQGLAEAIATTGQEVTLVDRTTKVAEKGIKKISEAMDREISRWGLTKADKRANLSRIHPSSDLSVAEDAEIVFEAIHEDLEKKRALFEKLDSICNQDAILVTNTGTISVSEIASATIRPHKVIGMHFLNPVTKIPLVEIVKGLKTDEATFQRAVAFANLLDKKHITVTEYPGYVTTRIIVVMLNEAMHVLMEGVASAEDIDDAMKLGFGFNIGPLALADMMGLDVVMSWMENLLRELSDHKYNPCPVLRKLVRAGHLGVKTGKGFFEYDAEGNRISEFRNGRVAAEVTK</sequence>
<dbReference type="InterPro" id="IPR006108">
    <property type="entry name" value="3HC_DH_C"/>
</dbReference>
<protein>
    <submittedName>
        <fullName evidence="5">3-hydroxybutyryl-CoA dehydrogenase</fullName>
    </submittedName>
</protein>
<name>A0A855X6X2_9BACT</name>
<evidence type="ECO:0000259" key="4">
    <source>
        <dbReference type="Pfam" id="PF02737"/>
    </source>
</evidence>
<evidence type="ECO:0000313" key="5">
    <source>
        <dbReference type="EMBL" id="PWB75850.1"/>
    </source>
</evidence>
<dbReference type="InterPro" id="IPR022694">
    <property type="entry name" value="3-OHacyl-CoA_DH"/>
</dbReference>
<feature type="domain" description="3-hydroxyacyl-CoA dehydrogenase NAD binding" evidence="4">
    <location>
        <begin position="5"/>
        <end position="183"/>
    </location>
</feature>
<dbReference type="PANTHER" id="PTHR48075:SF5">
    <property type="entry name" value="3-HYDROXYBUTYRYL-COA DEHYDROGENASE"/>
    <property type="match status" value="1"/>
</dbReference>
<keyword evidence="1" id="KW-0560">Oxidoreductase</keyword>
<dbReference type="SUPFAM" id="SSF48179">
    <property type="entry name" value="6-phosphogluconate dehydrogenase C-terminal domain-like"/>
    <property type="match status" value="1"/>
</dbReference>
<dbReference type="PANTHER" id="PTHR48075">
    <property type="entry name" value="3-HYDROXYACYL-COA DEHYDROGENASE FAMILY PROTEIN"/>
    <property type="match status" value="1"/>
</dbReference>
<evidence type="ECO:0000256" key="1">
    <source>
        <dbReference type="ARBA" id="ARBA00023002"/>
    </source>
</evidence>
<dbReference type="SUPFAM" id="SSF51735">
    <property type="entry name" value="NAD(P)-binding Rossmann-fold domains"/>
    <property type="match status" value="1"/>
</dbReference>